<feature type="chain" id="PRO_5035248671" description="Alpha-L-iduronidase" evidence="5">
    <location>
        <begin position="23"/>
        <end position="629"/>
    </location>
</feature>
<dbReference type="CDD" id="cd00063">
    <property type="entry name" value="FN3"/>
    <property type="match status" value="1"/>
</dbReference>
<dbReference type="InterPro" id="IPR017853">
    <property type="entry name" value="GH"/>
</dbReference>
<dbReference type="RefSeq" id="XP_014258998.1">
    <property type="nucleotide sequence ID" value="XM_014403512.2"/>
</dbReference>
<dbReference type="Gene3D" id="2.60.40.10">
    <property type="entry name" value="Immunoglobulins"/>
    <property type="match status" value="1"/>
</dbReference>
<name>A0A8I6TK40_CIMLE</name>
<evidence type="ECO:0000256" key="5">
    <source>
        <dbReference type="SAM" id="SignalP"/>
    </source>
</evidence>
<keyword evidence="2" id="KW-0378">Hydrolase</keyword>
<accession>A0A8I6TK40</accession>
<dbReference type="EnsemblMetazoa" id="XM_014403512.2">
    <property type="protein sequence ID" value="XP_014258998.1"/>
    <property type="gene ID" value="LOC106672237"/>
</dbReference>
<sequence length="629" mass="73331">MITSILSWVLALELSTFSAINGHDITKGKVYINLNSSAYYMGHFWHNSGLSPPNSEPDTVRNYLLSSDMKKNLMYISGLPTGAIKYERIHWLFSLVSFDVETTSFNFTLLDELMDWMKTLDLLPIFEMMGTPVNSEQFLKLNKPWKHLCYNTVKHYCERFGLNYVQKWKFEFWNEIDSKQYNVFGFSIVEYLNYIKECTVGIHKVSKSFTVMGPAGVLKPWTNYSASFLKFCHEKQTLCNLTYITYHQKGYPMYIKDGAIKYRNNLNKLYPKFAGLQMANDEADTMTGWWKATPWREDVRYASKMGRMVYLLYKSAWKADINFTSFDNSFLNQEPFTFEQRTLLARFTINHDTSHHQFFEKPSYSVMGLMQMLGDYVITARRHRINKNVTYVFTSVSKNAPSRISGIIVGTNDFDMNEDKSTAILFKFNVPETWKNEVKYAVYMISNLLPHPAKTFHDLNNPSSPSAYQRKLIRNSQGPHLISQGIAKGQINLSLNISNPSVTLINMCHITSQGPIKVTNLLAINITFNEVLLIWKDNDNVNSCIKTYIVQFQREGSDSFIRINNKDTFFCHFHYAAQEDFLNYFTYKNNSQHLNYIPNEIDELTRGKYRVVAVDYWDQKSEFSDELYY</sequence>
<dbReference type="InterPro" id="IPR013783">
    <property type="entry name" value="Ig-like_fold"/>
</dbReference>
<dbReference type="Pfam" id="PF01229">
    <property type="entry name" value="Glyco_hydro_39"/>
    <property type="match status" value="1"/>
</dbReference>
<evidence type="ECO:0000259" key="7">
    <source>
        <dbReference type="Pfam" id="PF21200"/>
    </source>
</evidence>
<dbReference type="Gene3D" id="3.20.20.80">
    <property type="entry name" value="Glycosidases"/>
    <property type="match status" value="1"/>
</dbReference>
<evidence type="ECO:0000256" key="4">
    <source>
        <dbReference type="PIRSR" id="PIRSR600514-1"/>
    </source>
</evidence>
<dbReference type="AlphaFoldDB" id="A0A8I6TK40"/>
<feature type="domain" description="Alpha-L-iduronidase C-terminal" evidence="7">
    <location>
        <begin position="519"/>
        <end position="629"/>
    </location>
</feature>
<evidence type="ECO:0000313" key="9">
    <source>
        <dbReference type="Proteomes" id="UP000494040"/>
    </source>
</evidence>
<dbReference type="GeneID" id="106672237"/>
<feature type="signal peptide" evidence="5">
    <location>
        <begin position="1"/>
        <end position="22"/>
    </location>
</feature>
<dbReference type="SUPFAM" id="SSF49265">
    <property type="entry name" value="Fibronectin type III"/>
    <property type="match status" value="1"/>
</dbReference>
<evidence type="ECO:0000259" key="6">
    <source>
        <dbReference type="Pfam" id="PF01229"/>
    </source>
</evidence>
<dbReference type="OrthoDB" id="6611819at2759"/>
<dbReference type="KEGG" id="clec:106672237"/>
<keyword evidence="9" id="KW-1185">Reference proteome</keyword>
<dbReference type="InterPro" id="IPR003961">
    <property type="entry name" value="FN3_dom"/>
</dbReference>
<dbReference type="GO" id="GO:0005975">
    <property type="term" value="P:carbohydrate metabolic process"/>
    <property type="evidence" value="ECO:0007669"/>
    <property type="project" value="InterPro"/>
</dbReference>
<dbReference type="PANTHER" id="PTHR12631:SF8">
    <property type="entry name" value="ALPHA-L-IDURONIDASE"/>
    <property type="match status" value="1"/>
</dbReference>
<dbReference type="InterPro" id="IPR051923">
    <property type="entry name" value="Glycosyl_Hydrolase_39"/>
</dbReference>
<evidence type="ECO:0000256" key="2">
    <source>
        <dbReference type="ARBA" id="ARBA00022801"/>
    </source>
</evidence>
<dbReference type="SUPFAM" id="SSF51445">
    <property type="entry name" value="(Trans)glycosidases"/>
    <property type="match status" value="1"/>
</dbReference>
<organism evidence="8 9">
    <name type="scientific">Cimex lectularius</name>
    <name type="common">Bed bug</name>
    <name type="synonym">Acanthia lectularia</name>
    <dbReference type="NCBI Taxonomy" id="79782"/>
    <lineage>
        <taxon>Eukaryota</taxon>
        <taxon>Metazoa</taxon>
        <taxon>Ecdysozoa</taxon>
        <taxon>Arthropoda</taxon>
        <taxon>Hexapoda</taxon>
        <taxon>Insecta</taxon>
        <taxon>Pterygota</taxon>
        <taxon>Neoptera</taxon>
        <taxon>Paraneoptera</taxon>
        <taxon>Hemiptera</taxon>
        <taxon>Heteroptera</taxon>
        <taxon>Panheteroptera</taxon>
        <taxon>Cimicomorpha</taxon>
        <taxon>Cimicidae</taxon>
        <taxon>Cimex</taxon>
    </lineage>
</organism>
<reference evidence="8" key="1">
    <citation type="submission" date="2022-01" db="UniProtKB">
        <authorList>
            <consortium name="EnsemblMetazoa"/>
        </authorList>
    </citation>
    <scope>IDENTIFICATION</scope>
</reference>
<comment type="similarity">
    <text evidence="1">Belongs to the glycosyl hydrolase 39 family.</text>
</comment>
<evidence type="ECO:0000256" key="1">
    <source>
        <dbReference type="ARBA" id="ARBA00008875"/>
    </source>
</evidence>
<dbReference type="Pfam" id="PF21200">
    <property type="entry name" value="Glyco_hydro_39_C"/>
    <property type="match status" value="1"/>
</dbReference>
<proteinExistence type="inferred from homology"/>
<dbReference type="PRINTS" id="PR00745">
    <property type="entry name" value="GLHYDRLASE39"/>
</dbReference>
<dbReference type="Gene3D" id="2.60.40.1500">
    <property type="entry name" value="Glycosyl hydrolase domain, family 39"/>
    <property type="match status" value="1"/>
</dbReference>
<protein>
    <recommendedName>
        <fullName evidence="10">Alpha-L-iduronidase</fullName>
    </recommendedName>
</protein>
<feature type="active site" description="Proton donor" evidence="4">
    <location>
        <position position="175"/>
    </location>
</feature>
<keyword evidence="5" id="KW-0732">Signal</keyword>
<evidence type="ECO:0000256" key="3">
    <source>
        <dbReference type="ARBA" id="ARBA00023295"/>
    </source>
</evidence>
<evidence type="ECO:0008006" key="10">
    <source>
        <dbReference type="Google" id="ProtNLM"/>
    </source>
</evidence>
<dbReference type="InterPro" id="IPR049166">
    <property type="entry name" value="GH39_cat"/>
</dbReference>
<dbReference type="InterPro" id="IPR000514">
    <property type="entry name" value="Glyco_hydro_39"/>
</dbReference>
<dbReference type="InterPro" id="IPR049167">
    <property type="entry name" value="GH39_C"/>
</dbReference>
<dbReference type="Proteomes" id="UP000494040">
    <property type="component" value="Unassembled WGS sequence"/>
</dbReference>
<feature type="domain" description="Glycosyl hydrolases family 39 N-terminal catalytic" evidence="6">
    <location>
        <begin position="30"/>
        <end position="480"/>
    </location>
</feature>
<evidence type="ECO:0000313" key="8">
    <source>
        <dbReference type="EnsemblMetazoa" id="XP_014258998.1"/>
    </source>
</evidence>
<dbReference type="GO" id="GO:0003940">
    <property type="term" value="F:L-iduronidase activity"/>
    <property type="evidence" value="ECO:0007669"/>
    <property type="project" value="TreeGrafter"/>
</dbReference>
<dbReference type="InterPro" id="IPR036116">
    <property type="entry name" value="FN3_sf"/>
</dbReference>
<dbReference type="SUPFAM" id="SSF51011">
    <property type="entry name" value="Glycosyl hydrolase domain"/>
    <property type="match status" value="1"/>
</dbReference>
<keyword evidence="3" id="KW-0326">Glycosidase</keyword>
<dbReference type="PANTHER" id="PTHR12631">
    <property type="entry name" value="ALPHA-L-IDURONIDASE"/>
    <property type="match status" value="1"/>
</dbReference>
<dbReference type="OMA" id="RYETWNE"/>